<evidence type="ECO:0000256" key="1">
    <source>
        <dbReference type="SAM" id="SignalP"/>
    </source>
</evidence>
<protein>
    <recommendedName>
        <fullName evidence="4">Beta-defensin</fullName>
    </recommendedName>
</protein>
<accession>A0A9Q1J538</accession>
<comment type="caution">
    <text evidence="2">The sequence shown here is derived from an EMBL/GenBank/DDBJ whole genome shotgun (WGS) entry which is preliminary data.</text>
</comment>
<dbReference type="OrthoDB" id="8721273at2759"/>
<proteinExistence type="predicted"/>
<evidence type="ECO:0008006" key="4">
    <source>
        <dbReference type="Google" id="ProtNLM"/>
    </source>
</evidence>
<evidence type="ECO:0000313" key="2">
    <source>
        <dbReference type="EMBL" id="KAJ8368747.1"/>
    </source>
</evidence>
<gene>
    <name evidence="2" type="ORF">SKAU_G00087750</name>
</gene>
<feature type="chain" id="PRO_5040930613" description="Beta-defensin" evidence="1">
    <location>
        <begin position="21"/>
        <end position="67"/>
    </location>
</feature>
<keyword evidence="3" id="KW-1185">Reference proteome</keyword>
<reference evidence="2" key="1">
    <citation type="journal article" date="2023" name="Science">
        <title>Genome structures resolve the early diversification of teleost fishes.</title>
        <authorList>
            <person name="Parey E."/>
            <person name="Louis A."/>
            <person name="Montfort J."/>
            <person name="Bouchez O."/>
            <person name="Roques C."/>
            <person name="Iampietro C."/>
            <person name="Lluch J."/>
            <person name="Castinel A."/>
            <person name="Donnadieu C."/>
            <person name="Desvignes T."/>
            <person name="Floi Bucao C."/>
            <person name="Jouanno E."/>
            <person name="Wen M."/>
            <person name="Mejri S."/>
            <person name="Dirks R."/>
            <person name="Jansen H."/>
            <person name="Henkel C."/>
            <person name="Chen W.J."/>
            <person name="Zahm M."/>
            <person name="Cabau C."/>
            <person name="Klopp C."/>
            <person name="Thompson A.W."/>
            <person name="Robinson-Rechavi M."/>
            <person name="Braasch I."/>
            <person name="Lecointre G."/>
            <person name="Bobe J."/>
            <person name="Postlethwait J.H."/>
            <person name="Berthelot C."/>
            <person name="Roest Crollius H."/>
            <person name="Guiguen Y."/>
        </authorList>
    </citation>
    <scope>NUCLEOTIDE SEQUENCE</scope>
    <source>
        <strain evidence="2">WJC10195</strain>
    </source>
</reference>
<dbReference type="EMBL" id="JAINUF010000003">
    <property type="protein sequence ID" value="KAJ8368747.1"/>
    <property type="molecule type" value="Genomic_DNA"/>
</dbReference>
<keyword evidence="1" id="KW-0732">Signal</keyword>
<sequence length="67" mass="7696">MERLGFTVFVLLLLLSAVQAEPAADDAEVQSWLCGYKGHCRRFCYIQEYVVGYDGCPRRYRCCVLRG</sequence>
<dbReference type="AlphaFoldDB" id="A0A9Q1J538"/>
<name>A0A9Q1J538_SYNKA</name>
<feature type="signal peptide" evidence="1">
    <location>
        <begin position="1"/>
        <end position="20"/>
    </location>
</feature>
<evidence type="ECO:0000313" key="3">
    <source>
        <dbReference type="Proteomes" id="UP001152622"/>
    </source>
</evidence>
<dbReference type="Proteomes" id="UP001152622">
    <property type="component" value="Chromosome 3"/>
</dbReference>
<organism evidence="2 3">
    <name type="scientific">Synaphobranchus kaupii</name>
    <name type="common">Kaup's arrowtooth eel</name>
    <dbReference type="NCBI Taxonomy" id="118154"/>
    <lineage>
        <taxon>Eukaryota</taxon>
        <taxon>Metazoa</taxon>
        <taxon>Chordata</taxon>
        <taxon>Craniata</taxon>
        <taxon>Vertebrata</taxon>
        <taxon>Euteleostomi</taxon>
        <taxon>Actinopterygii</taxon>
        <taxon>Neopterygii</taxon>
        <taxon>Teleostei</taxon>
        <taxon>Anguilliformes</taxon>
        <taxon>Synaphobranchidae</taxon>
        <taxon>Synaphobranchus</taxon>
    </lineage>
</organism>